<dbReference type="EMBL" id="BKCJ011372005">
    <property type="protein sequence ID" value="GFD26807.1"/>
    <property type="molecule type" value="Genomic_DNA"/>
</dbReference>
<evidence type="ECO:0000313" key="2">
    <source>
        <dbReference type="EMBL" id="GFD26807.1"/>
    </source>
</evidence>
<dbReference type="AlphaFoldDB" id="A0A699UVZ9"/>
<name>A0A699UVZ9_TANCI</name>
<evidence type="ECO:0000256" key="1">
    <source>
        <dbReference type="SAM" id="MobiDB-lite"/>
    </source>
</evidence>
<feature type="non-terminal residue" evidence="2">
    <location>
        <position position="1"/>
    </location>
</feature>
<gene>
    <name evidence="2" type="ORF">Tci_898776</name>
</gene>
<sequence length="112" mass="11547">IVASPDRTRGCRRNIAGPDAAGCSCCSDAPAPGVAGPAIPVHSPDLRPDDCSSVRIVRQPAVSESRGKLPGQANHDSGWTRSSGHPVHDSCRAPTDSKTPDRSAGQSACAHR</sequence>
<accession>A0A699UVZ9</accession>
<protein>
    <submittedName>
        <fullName evidence="2">Uncharacterized protein</fullName>
    </submittedName>
</protein>
<feature type="compositionally biased region" description="Polar residues" evidence="1">
    <location>
        <begin position="74"/>
        <end position="83"/>
    </location>
</feature>
<feature type="region of interest" description="Disordered" evidence="1">
    <location>
        <begin position="1"/>
        <end position="21"/>
    </location>
</feature>
<proteinExistence type="predicted"/>
<organism evidence="2">
    <name type="scientific">Tanacetum cinerariifolium</name>
    <name type="common">Dalmatian daisy</name>
    <name type="synonym">Chrysanthemum cinerariifolium</name>
    <dbReference type="NCBI Taxonomy" id="118510"/>
    <lineage>
        <taxon>Eukaryota</taxon>
        <taxon>Viridiplantae</taxon>
        <taxon>Streptophyta</taxon>
        <taxon>Embryophyta</taxon>
        <taxon>Tracheophyta</taxon>
        <taxon>Spermatophyta</taxon>
        <taxon>Magnoliopsida</taxon>
        <taxon>eudicotyledons</taxon>
        <taxon>Gunneridae</taxon>
        <taxon>Pentapetalae</taxon>
        <taxon>asterids</taxon>
        <taxon>campanulids</taxon>
        <taxon>Asterales</taxon>
        <taxon>Asteraceae</taxon>
        <taxon>Asteroideae</taxon>
        <taxon>Anthemideae</taxon>
        <taxon>Anthemidinae</taxon>
        <taxon>Tanacetum</taxon>
    </lineage>
</organism>
<comment type="caution">
    <text evidence="2">The sequence shown here is derived from an EMBL/GenBank/DDBJ whole genome shotgun (WGS) entry which is preliminary data.</text>
</comment>
<reference evidence="2" key="1">
    <citation type="journal article" date="2019" name="Sci. Rep.">
        <title>Draft genome of Tanacetum cinerariifolium, the natural source of mosquito coil.</title>
        <authorList>
            <person name="Yamashiro T."/>
            <person name="Shiraishi A."/>
            <person name="Satake H."/>
            <person name="Nakayama K."/>
        </authorList>
    </citation>
    <scope>NUCLEOTIDE SEQUENCE</scope>
</reference>
<feature type="region of interest" description="Disordered" evidence="1">
    <location>
        <begin position="34"/>
        <end position="112"/>
    </location>
</feature>